<dbReference type="Gene3D" id="3.10.20.30">
    <property type="match status" value="1"/>
</dbReference>
<dbReference type="InterPro" id="IPR010035">
    <property type="entry name" value="Thi_S"/>
</dbReference>
<dbReference type="RefSeq" id="WP_018710855.1">
    <property type="nucleotide sequence ID" value="NZ_CAUBSI010000045.1"/>
</dbReference>
<dbReference type="Pfam" id="PF02597">
    <property type="entry name" value="ThiS"/>
    <property type="match status" value="1"/>
</dbReference>
<gene>
    <name evidence="1" type="primary">thiS</name>
    <name evidence="1" type="ORF">NW209_02410</name>
</gene>
<dbReference type="PANTHER" id="PTHR34472">
    <property type="entry name" value="SULFUR CARRIER PROTEIN THIS"/>
    <property type="match status" value="1"/>
</dbReference>
<dbReference type="PANTHER" id="PTHR34472:SF1">
    <property type="entry name" value="SULFUR CARRIER PROTEIN THIS"/>
    <property type="match status" value="1"/>
</dbReference>
<dbReference type="InterPro" id="IPR016155">
    <property type="entry name" value="Mopterin_synth/thiamin_S_b"/>
</dbReference>
<dbReference type="GeneID" id="82443309"/>
<dbReference type="Proteomes" id="UP001204579">
    <property type="component" value="Unassembled WGS sequence"/>
</dbReference>
<dbReference type="NCBIfam" id="TIGR01683">
    <property type="entry name" value="thiS"/>
    <property type="match status" value="1"/>
</dbReference>
<dbReference type="InterPro" id="IPR012675">
    <property type="entry name" value="Beta-grasp_dom_sf"/>
</dbReference>
<dbReference type="SUPFAM" id="SSF54285">
    <property type="entry name" value="MoaD/ThiS"/>
    <property type="match status" value="1"/>
</dbReference>
<name>A0AAW5N0X6_9BACT</name>
<accession>A0AAW5N0X6</accession>
<dbReference type="CDD" id="cd00565">
    <property type="entry name" value="Ubl_ThiS"/>
    <property type="match status" value="1"/>
</dbReference>
<sequence>MKLTVNNKETELTQGNTVADLANQLELPTQGVAIAVNNRMIPRTQWSEQVLHPNDSLVIIKAACGG</sequence>
<dbReference type="InterPro" id="IPR003749">
    <property type="entry name" value="ThiS/MoaD-like"/>
</dbReference>
<evidence type="ECO:0000313" key="2">
    <source>
        <dbReference type="Proteomes" id="UP001204579"/>
    </source>
</evidence>
<reference evidence="1 2" key="1">
    <citation type="submission" date="2022-08" db="EMBL/GenBank/DDBJ databases">
        <authorList>
            <person name="Zeman M."/>
            <person name="Kubasova T."/>
        </authorList>
    </citation>
    <scope>NUCLEOTIDE SEQUENCE [LARGE SCALE GENOMIC DNA]</scope>
    <source>
        <strain evidence="1 2">ET62</strain>
    </source>
</reference>
<protein>
    <submittedName>
        <fullName evidence="1">Sulfur carrier protein ThiS</fullName>
    </submittedName>
</protein>
<dbReference type="EMBL" id="JANRHJ010000002">
    <property type="protein sequence ID" value="MCR8872882.1"/>
    <property type="molecule type" value="Genomic_DNA"/>
</dbReference>
<organism evidence="1 2">
    <name type="scientific">Phocaeicola barnesiae</name>
    <dbReference type="NCBI Taxonomy" id="376804"/>
    <lineage>
        <taxon>Bacteria</taxon>
        <taxon>Pseudomonadati</taxon>
        <taxon>Bacteroidota</taxon>
        <taxon>Bacteroidia</taxon>
        <taxon>Bacteroidales</taxon>
        <taxon>Bacteroidaceae</taxon>
        <taxon>Phocaeicola</taxon>
    </lineage>
</organism>
<evidence type="ECO:0000313" key="1">
    <source>
        <dbReference type="EMBL" id="MCR8872882.1"/>
    </source>
</evidence>
<keyword evidence="2" id="KW-1185">Reference proteome</keyword>
<dbReference type="AlphaFoldDB" id="A0AAW5N0X6"/>
<comment type="caution">
    <text evidence="1">The sequence shown here is derived from an EMBL/GenBank/DDBJ whole genome shotgun (WGS) entry which is preliminary data.</text>
</comment>
<proteinExistence type="predicted"/>